<organism evidence="7 8">
    <name type="scientific">Babesia microti (strain RI)</name>
    <dbReference type="NCBI Taxonomy" id="1133968"/>
    <lineage>
        <taxon>Eukaryota</taxon>
        <taxon>Sar</taxon>
        <taxon>Alveolata</taxon>
        <taxon>Apicomplexa</taxon>
        <taxon>Aconoidasida</taxon>
        <taxon>Piroplasmida</taxon>
        <taxon>Babesiidae</taxon>
        <taxon>Babesia</taxon>
    </lineage>
</organism>
<feature type="signal peptide" evidence="5">
    <location>
        <begin position="1"/>
        <end position="21"/>
    </location>
</feature>
<dbReference type="GO" id="GO:0003724">
    <property type="term" value="F:RNA helicase activity"/>
    <property type="evidence" value="ECO:0007669"/>
    <property type="project" value="UniProtKB-EC"/>
</dbReference>
<dbReference type="RefSeq" id="XP_021337690.1">
    <property type="nucleotide sequence ID" value="XM_021482455.1"/>
</dbReference>
<accession>A0A1N6LXK5</accession>
<evidence type="ECO:0000256" key="1">
    <source>
        <dbReference type="ARBA" id="ARBA00022741"/>
    </source>
</evidence>
<dbReference type="SMART" id="SM00382">
    <property type="entry name" value="AAA"/>
    <property type="match status" value="1"/>
</dbReference>
<dbReference type="SUPFAM" id="SSF52540">
    <property type="entry name" value="P-loop containing nucleoside triphosphate hydrolases"/>
    <property type="match status" value="1"/>
</dbReference>
<evidence type="ECO:0000259" key="6">
    <source>
        <dbReference type="PROSITE" id="PS51192"/>
    </source>
</evidence>
<keyword evidence="8" id="KW-1185">Reference proteome</keyword>
<keyword evidence="2 4" id="KW-0378">Hydrolase</keyword>
<dbReference type="SMART" id="SM00487">
    <property type="entry name" value="DEXDc"/>
    <property type="match status" value="1"/>
</dbReference>
<dbReference type="KEGG" id="bmic:BmR1_04g05945"/>
<reference evidence="7 8" key="1">
    <citation type="journal article" date="2012" name="Nucleic Acids Res.">
        <title>Sequencing of the smallest Apicomplexan genome from the human pathogen Babesia microti.</title>
        <authorList>
            <person name="Cornillot E."/>
            <person name="Hadj-Kaddour K."/>
            <person name="Dassouli A."/>
            <person name="Noel B."/>
            <person name="Ranwez V."/>
            <person name="Vacherie B."/>
            <person name="Augagneur Y."/>
            <person name="Bres V."/>
            <person name="Duclos A."/>
            <person name="Randazzo S."/>
            <person name="Carcy B."/>
            <person name="Debierre-Grockiego F."/>
            <person name="Delbecq S."/>
            <person name="Moubri-Menage K."/>
            <person name="Shams-Eldin H."/>
            <person name="Usmani-Brown S."/>
            <person name="Bringaud F."/>
            <person name="Wincker P."/>
            <person name="Vivares C.P."/>
            <person name="Schwarz R.T."/>
            <person name="Schetters T.P."/>
            <person name="Krause P.J."/>
            <person name="Gorenflot A."/>
            <person name="Berry V."/>
            <person name="Barbe V."/>
            <person name="Ben Mamoun C."/>
        </authorList>
    </citation>
    <scope>NUCLEOTIDE SEQUENCE [LARGE SCALE GENOMIC DNA]</scope>
    <source>
        <strain evidence="7 8">RI</strain>
    </source>
</reference>
<reference evidence="7 8" key="2">
    <citation type="journal article" date="2013" name="PLoS ONE">
        <title>Whole genome mapping and re-organization of the nuclear and mitochondrial genomes of Babesia microti isolates.</title>
        <authorList>
            <person name="Cornillot E."/>
            <person name="Dassouli A."/>
            <person name="Garg A."/>
            <person name="Pachikara N."/>
            <person name="Randazzo S."/>
            <person name="Depoix D."/>
            <person name="Carcy B."/>
            <person name="Delbecq S."/>
            <person name="Frutos R."/>
            <person name="Silva J.C."/>
            <person name="Sutton R."/>
            <person name="Krause P.J."/>
            <person name="Mamoun C.B."/>
        </authorList>
    </citation>
    <scope>NUCLEOTIDE SEQUENCE [LARGE SCALE GENOMIC DNA]</scope>
    <source>
        <strain evidence="7 8">RI</strain>
    </source>
</reference>
<dbReference type="InterPro" id="IPR027417">
    <property type="entry name" value="P-loop_NTPase"/>
</dbReference>
<reference evidence="7 8" key="3">
    <citation type="journal article" date="2016" name="Sci. Rep.">
        <title>Genome-wide diversity and gene expression profiling of Babesia microti isolates identify polymorphic genes that mediate host-pathogen interactions.</title>
        <authorList>
            <person name="Silva J.C."/>
            <person name="Cornillot E."/>
            <person name="McCracken C."/>
            <person name="Usmani-Brown S."/>
            <person name="Dwivedi A."/>
            <person name="Ifeonu O.O."/>
            <person name="Crabtree J."/>
            <person name="Gotia H.T."/>
            <person name="Virji A.Z."/>
            <person name="Reynes C."/>
            <person name="Colinge J."/>
            <person name="Kumar V."/>
            <person name="Lawres L."/>
            <person name="Pazzi J.E."/>
            <person name="Pablo J.V."/>
            <person name="Hung C."/>
            <person name="Brancato J."/>
            <person name="Kumari P."/>
            <person name="Orvis J."/>
            <person name="Tretina K."/>
            <person name="Chibucos M."/>
            <person name="Ott S."/>
            <person name="Sadzewicz L."/>
            <person name="Sengamalay N."/>
            <person name="Shetty A.C."/>
            <person name="Su Q."/>
            <person name="Tallon L."/>
            <person name="Fraser C.M."/>
            <person name="Frutos R."/>
            <person name="Molina D.M."/>
            <person name="Krause P.J."/>
            <person name="Ben Mamoun C."/>
        </authorList>
    </citation>
    <scope>NUCLEOTIDE SEQUENCE [LARGE SCALE GENOMIC DNA]</scope>
    <source>
        <strain evidence="7 8">RI</strain>
    </source>
</reference>
<dbReference type="Proteomes" id="UP000002899">
    <property type="component" value="Chromosome IV"/>
</dbReference>
<dbReference type="InterPro" id="IPR014001">
    <property type="entry name" value="Helicase_ATP-bd"/>
</dbReference>
<dbReference type="PANTHER" id="PTHR24031">
    <property type="entry name" value="RNA HELICASE"/>
    <property type="match status" value="1"/>
</dbReference>
<comment type="catalytic activity">
    <reaction evidence="4">
        <text>ATP + H2O = ADP + phosphate + H(+)</text>
        <dbReference type="Rhea" id="RHEA:13065"/>
        <dbReference type="ChEBI" id="CHEBI:15377"/>
        <dbReference type="ChEBI" id="CHEBI:15378"/>
        <dbReference type="ChEBI" id="CHEBI:30616"/>
        <dbReference type="ChEBI" id="CHEBI:43474"/>
        <dbReference type="ChEBI" id="CHEBI:456216"/>
        <dbReference type="EC" id="3.6.4.13"/>
    </reaction>
</comment>
<keyword evidence="4" id="KW-0694">RNA-binding</keyword>
<evidence type="ECO:0000256" key="4">
    <source>
        <dbReference type="RuleBase" id="RU365068"/>
    </source>
</evidence>
<dbReference type="InterPro" id="IPR011545">
    <property type="entry name" value="DEAD/DEAH_box_helicase_dom"/>
</dbReference>
<dbReference type="GeneID" id="24425834"/>
<proteinExistence type="inferred from homology"/>
<keyword evidence="5" id="KW-0732">Signal</keyword>
<name>A0A1N6LXK5_BABMR</name>
<evidence type="ECO:0000313" key="7">
    <source>
        <dbReference type="EMBL" id="SIO73606.1"/>
    </source>
</evidence>
<keyword evidence="4 7" id="KW-0347">Helicase</keyword>
<dbReference type="EMBL" id="LN871599">
    <property type="protein sequence ID" value="SIO73606.1"/>
    <property type="molecule type" value="Genomic_DNA"/>
</dbReference>
<comment type="domain">
    <text evidence="4">The Q motif is unique to and characteristic of the DEAD box family of RNA helicases and controls ATP binding and hydrolysis.</text>
</comment>
<sequence>MLLPITIIIPLFLLVITNTKSFKVLSNGSVHIPSLERHRIKIIKPSLDNLTHKEDLKQLVNQHAENGLDILIHGPPGLGKTYSMLTYACEITRSVKNVKANVPFRTLYISHSRELSIQSAEFTSCLLNRQKVSLLIGKACKTDLISLKKRFILATSNALAEYLLLLDSDDRKLFLESIKLLLIDEIDALFKLPNKYNQKKIELWSRKKTQFYNILQAILAVNKNKTQIIAASATLNRTLSRTLDSIIHTFKKGKKTGNMVYIRVEQELEKSETTSGNVQLYYHVCDNFDDEIDYLSKIVTNETLIFANHNYSLIKIRESLLSYGIESTLLHESMGIKDKNMLTMDKILDTYKANKIHNDGVKIASMDSARGVITMSKNVVLLGKPRNSKELIHLIGRAVHNGDGGKCTIIGQQNDIDCVVKYCSLINKNIAGVP</sequence>
<dbReference type="PROSITE" id="PS51192">
    <property type="entry name" value="HELICASE_ATP_BIND_1"/>
    <property type="match status" value="1"/>
</dbReference>
<dbReference type="AlphaFoldDB" id="A0A1N6LXK5"/>
<dbReference type="GO" id="GO:0016787">
    <property type="term" value="F:hydrolase activity"/>
    <property type="evidence" value="ECO:0007669"/>
    <property type="project" value="UniProtKB-KW"/>
</dbReference>
<evidence type="ECO:0000256" key="5">
    <source>
        <dbReference type="SAM" id="SignalP"/>
    </source>
</evidence>
<comment type="function">
    <text evidence="4">RNA helicase.</text>
</comment>
<feature type="domain" description="Helicase ATP-binding" evidence="6">
    <location>
        <begin position="61"/>
        <end position="253"/>
    </location>
</feature>
<dbReference type="EC" id="3.6.4.13" evidence="4"/>
<comment type="similarity">
    <text evidence="4">Belongs to the DEAD box helicase family.</text>
</comment>
<feature type="chain" id="PRO_5012003419" description="ATP-dependent RNA helicase" evidence="5">
    <location>
        <begin position="22"/>
        <end position="434"/>
    </location>
</feature>
<dbReference type="Gene3D" id="3.40.50.300">
    <property type="entry name" value="P-loop containing nucleotide triphosphate hydrolases"/>
    <property type="match status" value="2"/>
</dbReference>
<protein>
    <recommendedName>
        <fullName evidence="4">ATP-dependent RNA helicase</fullName>
        <ecNumber evidence="4">3.6.4.13</ecNumber>
    </recommendedName>
</protein>
<evidence type="ECO:0000256" key="2">
    <source>
        <dbReference type="ARBA" id="ARBA00022801"/>
    </source>
</evidence>
<evidence type="ECO:0000313" key="8">
    <source>
        <dbReference type="Proteomes" id="UP000002899"/>
    </source>
</evidence>
<dbReference type="InterPro" id="IPR003593">
    <property type="entry name" value="AAA+_ATPase"/>
</dbReference>
<keyword evidence="1 4" id="KW-0547">Nucleotide-binding</keyword>
<evidence type="ECO:0000256" key="3">
    <source>
        <dbReference type="ARBA" id="ARBA00022840"/>
    </source>
</evidence>
<dbReference type="GO" id="GO:0005524">
    <property type="term" value="F:ATP binding"/>
    <property type="evidence" value="ECO:0007669"/>
    <property type="project" value="UniProtKB-UniRule"/>
</dbReference>
<keyword evidence="3 4" id="KW-0067">ATP-binding</keyword>
<dbReference type="VEuPathDB" id="PiroplasmaDB:BmR1_04g05945"/>
<dbReference type="Pfam" id="PF00270">
    <property type="entry name" value="DEAD"/>
    <property type="match status" value="1"/>
</dbReference>
<dbReference type="GO" id="GO:0003723">
    <property type="term" value="F:RNA binding"/>
    <property type="evidence" value="ECO:0007669"/>
    <property type="project" value="UniProtKB-UniRule"/>
</dbReference>
<dbReference type="OrthoDB" id="10256233at2759"/>